<name>A0A8S2AWH8_ARAAE</name>
<reference evidence="1" key="1">
    <citation type="submission" date="2021-01" db="EMBL/GenBank/DDBJ databases">
        <authorList>
            <person name="Bezrukov I."/>
        </authorList>
    </citation>
    <scope>NUCLEOTIDE SEQUENCE</scope>
</reference>
<proteinExistence type="predicted"/>
<dbReference type="EMBL" id="LR999457">
    <property type="protein sequence ID" value="CAE6187473.1"/>
    <property type="molecule type" value="Genomic_DNA"/>
</dbReference>
<protein>
    <submittedName>
        <fullName evidence="1">Uncharacterized protein</fullName>
    </submittedName>
</protein>
<dbReference type="AlphaFoldDB" id="A0A8S2AWH8"/>
<keyword evidence="2" id="KW-1185">Reference proteome</keyword>
<sequence length="70" mass="7633">MDDNEKRIQLRKEAHSMIDEIGNHLSKLQDVVANATDIATLTLVLNTIEMCNSEAAKILSSPPPADQGDT</sequence>
<gene>
    <name evidence="1" type="ORF">AARE701A_LOCUS18984</name>
</gene>
<accession>A0A8S2AWH8</accession>
<organism evidence="1 2">
    <name type="scientific">Arabidopsis arenosa</name>
    <name type="common">Sand rock-cress</name>
    <name type="synonym">Cardaminopsis arenosa</name>
    <dbReference type="NCBI Taxonomy" id="38785"/>
    <lineage>
        <taxon>Eukaryota</taxon>
        <taxon>Viridiplantae</taxon>
        <taxon>Streptophyta</taxon>
        <taxon>Embryophyta</taxon>
        <taxon>Tracheophyta</taxon>
        <taxon>Spermatophyta</taxon>
        <taxon>Magnoliopsida</taxon>
        <taxon>eudicotyledons</taxon>
        <taxon>Gunneridae</taxon>
        <taxon>Pentapetalae</taxon>
        <taxon>rosids</taxon>
        <taxon>malvids</taxon>
        <taxon>Brassicales</taxon>
        <taxon>Brassicaceae</taxon>
        <taxon>Camelineae</taxon>
        <taxon>Arabidopsis</taxon>
    </lineage>
</organism>
<evidence type="ECO:0000313" key="2">
    <source>
        <dbReference type="Proteomes" id="UP000682877"/>
    </source>
</evidence>
<evidence type="ECO:0000313" key="1">
    <source>
        <dbReference type="EMBL" id="CAE6187473.1"/>
    </source>
</evidence>
<dbReference type="Proteomes" id="UP000682877">
    <property type="component" value="Chromosome 7"/>
</dbReference>